<dbReference type="RefSeq" id="WP_336806462.1">
    <property type="nucleotide sequence ID" value="NZ_JBBBNY010000002.1"/>
</dbReference>
<keyword evidence="1" id="KW-0810">Translation regulation</keyword>
<dbReference type="Pfam" id="PF02482">
    <property type="entry name" value="Ribosomal_S30AE"/>
    <property type="match status" value="1"/>
</dbReference>
<keyword evidence="7" id="KW-1185">Reference proteome</keyword>
<gene>
    <name evidence="6" type="primary">raiA</name>
    <name evidence="6" type="ORF">WAT24_03585</name>
</gene>
<comment type="subunit">
    <text evidence="3">Associates exclusively with 100S ribosomes, which are dimers of 70S ribosomes.</text>
</comment>
<name>A0ABU8J9W6_9GAMM</name>
<dbReference type="Gene3D" id="3.30.160.100">
    <property type="entry name" value="Ribosome hibernation promotion factor-like"/>
    <property type="match status" value="1"/>
</dbReference>
<protein>
    <recommendedName>
        <fullName evidence="4">Ribosome hibernation promoting factor</fullName>
    </recommendedName>
    <alternativeName>
        <fullName evidence="5">Hibernation factor HPF</fullName>
    </alternativeName>
</protein>
<evidence type="ECO:0000256" key="4">
    <source>
        <dbReference type="ARBA" id="ARBA00041148"/>
    </source>
</evidence>
<dbReference type="Proteomes" id="UP001381174">
    <property type="component" value="Unassembled WGS sequence"/>
</dbReference>
<comment type="similarity">
    <text evidence="2">Belongs to the HPF/YfiA ribosome-associated protein family. Short HPF subfamily.</text>
</comment>
<dbReference type="EMBL" id="JBBBNY010000002">
    <property type="protein sequence ID" value="MEI7035837.1"/>
    <property type="molecule type" value="Genomic_DNA"/>
</dbReference>
<dbReference type="InterPro" id="IPR036567">
    <property type="entry name" value="RHF-like"/>
</dbReference>
<dbReference type="CDD" id="cd00552">
    <property type="entry name" value="RaiA"/>
    <property type="match status" value="1"/>
</dbReference>
<dbReference type="PANTHER" id="PTHR33231:SF1">
    <property type="entry name" value="30S RIBOSOMAL PROTEIN"/>
    <property type="match status" value="1"/>
</dbReference>
<evidence type="ECO:0000256" key="2">
    <source>
        <dbReference type="ARBA" id="ARBA00038434"/>
    </source>
</evidence>
<dbReference type="PANTHER" id="PTHR33231">
    <property type="entry name" value="30S RIBOSOMAL PROTEIN"/>
    <property type="match status" value="1"/>
</dbReference>
<evidence type="ECO:0000313" key="6">
    <source>
        <dbReference type="EMBL" id="MEI7035837.1"/>
    </source>
</evidence>
<evidence type="ECO:0000256" key="5">
    <source>
        <dbReference type="ARBA" id="ARBA00041319"/>
    </source>
</evidence>
<dbReference type="InterPro" id="IPR050574">
    <property type="entry name" value="HPF/YfiA_ribosome-assoc"/>
</dbReference>
<evidence type="ECO:0000313" key="7">
    <source>
        <dbReference type="Proteomes" id="UP001381174"/>
    </source>
</evidence>
<dbReference type="InterPro" id="IPR003489">
    <property type="entry name" value="RHF/RaiA"/>
</dbReference>
<comment type="caution">
    <text evidence="6">The sequence shown here is derived from an EMBL/GenBank/DDBJ whole genome shotgun (WGS) entry which is preliminary data.</text>
</comment>
<evidence type="ECO:0000256" key="3">
    <source>
        <dbReference type="ARBA" id="ARBA00038695"/>
    </source>
</evidence>
<evidence type="ECO:0000256" key="1">
    <source>
        <dbReference type="ARBA" id="ARBA00022845"/>
    </source>
</evidence>
<proteinExistence type="inferred from homology"/>
<sequence>MQFQLTGQQIEVTPALRAHAESKLDRLTRLDEKCLGLTMVLSVDKLQHCAEATLTTSGAALHAAACEADMYASIDVVFDKLVAQLRRYRDKLTDKHQQEAREARQFG</sequence>
<dbReference type="NCBIfam" id="TIGR00741">
    <property type="entry name" value="yfiA"/>
    <property type="match status" value="1"/>
</dbReference>
<organism evidence="6 7">
    <name type="scientific">Fulvimonas yonginensis</name>
    <dbReference type="NCBI Taxonomy" id="1495200"/>
    <lineage>
        <taxon>Bacteria</taxon>
        <taxon>Pseudomonadati</taxon>
        <taxon>Pseudomonadota</taxon>
        <taxon>Gammaproteobacteria</taxon>
        <taxon>Lysobacterales</taxon>
        <taxon>Rhodanobacteraceae</taxon>
        <taxon>Fulvimonas</taxon>
    </lineage>
</organism>
<reference evidence="6 7" key="1">
    <citation type="journal article" date="2014" name="Int. J. Syst. Evol. Microbiol.">
        <title>Fulvimonas yonginensis sp. nov., isolated from greenhouse soil, and emended description of the genus Fulvimonas.</title>
        <authorList>
            <person name="Ahn J.H."/>
            <person name="Kim S.J."/>
            <person name="Weon H.Y."/>
            <person name="Hong S.B."/>
            <person name="Seok S.J."/>
            <person name="Kwon S.W."/>
        </authorList>
    </citation>
    <scope>NUCLEOTIDE SEQUENCE [LARGE SCALE GENOMIC DNA]</scope>
    <source>
        <strain evidence="6 7">KACC 16952</strain>
    </source>
</reference>
<dbReference type="SUPFAM" id="SSF69754">
    <property type="entry name" value="Ribosome binding protein Y (YfiA homologue)"/>
    <property type="match status" value="1"/>
</dbReference>
<accession>A0ABU8J9W6</accession>